<dbReference type="EMBL" id="FNZX01000003">
    <property type="protein sequence ID" value="SEK22660.1"/>
    <property type="molecule type" value="Genomic_DNA"/>
</dbReference>
<dbReference type="InterPro" id="IPR046947">
    <property type="entry name" value="LytR-like"/>
</dbReference>
<evidence type="ECO:0000256" key="2">
    <source>
        <dbReference type="ARBA" id="ARBA00024867"/>
    </source>
</evidence>
<dbReference type="Gene3D" id="3.40.50.2300">
    <property type="match status" value="1"/>
</dbReference>
<dbReference type="GO" id="GO:0000156">
    <property type="term" value="F:phosphorelay response regulator activity"/>
    <property type="evidence" value="ECO:0007669"/>
    <property type="project" value="InterPro"/>
</dbReference>
<dbReference type="Proteomes" id="UP000182321">
    <property type="component" value="Unassembled WGS sequence"/>
</dbReference>
<dbReference type="InterPro" id="IPR001789">
    <property type="entry name" value="Sig_transdc_resp-reg_receiver"/>
</dbReference>
<accession>A0A1H7FEZ9</accession>
<organism evidence="6 7">
    <name type="scientific">Pseudobutyrivibrio ruminis</name>
    <dbReference type="NCBI Taxonomy" id="46206"/>
    <lineage>
        <taxon>Bacteria</taxon>
        <taxon>Bacillati</taxon>
        <taxon>Bacillota</taxon>
        <taxon>Clostridia</taxon>
        <taxon>Lachnospirales</taxon>
        <taxon>Lachnospiraceae</taxon>
        <taxon>Pseudobutyrivibrio</taxon>
    </lineage>
</organism>
<dbReference type="Gene3D" id="2.40.50.1020">
    <property type="entry name" value="LytTr DNA-binding domain"/>
    <property type="match status" value="1"/>
</dbReference>
<keyword evidence="3" id="KW-0597">Phosphoprotein</keyword>
<proteinExistence type="predicted"/>
<evidence type="ECO:0000256" key="3">
    <source>
        <dbReference type="PROSITE-ProRule" id="PRU00169"/>
    </source>
</evidence>
<dbReference type="Pfam" id="PF04397">
    <property type="entry name" value="LytTR"/>
    <property type="match status" value="1"/>
</dbReference>
<keyword evidence="7" id="KW-1185">Reference proteome</keyword>
<dbReference type="PANTHER" id="PTHR37299">
    <property type="entry name" value="TRANSCRIPTIONAL REGULATOR-RELATED"/>
    <property type="match status" value="1"/>
</dbReference>
<evidence type="ECO:0000313" key="7">
    <source>
        <dbReference type="Proteomes" id="UP000182321"/>
    </source>
</evidence>
<name>A0A1H7FEZ9_9FIRM</name>
<evidence type="ECO:0000256" key="1">
    <source>
        <dbReference type="ARBA" id="ARBA00018672"/>
    </source>
</evidence>
<evidence type="ECO:0000259" key="4">
    <source>
        <dbReference type="PROSITE" id="PS50110"/>
    </source>
</evidence>
<feature type="domain" description="Response regulatory" evidence="4">
    <location>
        <begin position="22"/>
        <end position="139"/>
    </location>
</feature>
<evidence type="ECO:0000313" key="6">
    <source>
        <dbReference type="EMBL" id="SEK22660.1"/>
    </source>
</evidence>
<dbReference type="PROSITE" id="PS50930">
    <property type="entry name" value="HTH_LYTTR"/>
    <property type="match status" value="1"/>
</dbReference>
<evidence type="ECO:0000259" key="5">
    <source>
        <dbReference type="PROSITE" id="PS50930"/>
    </source>
</evidence>
<comment type="function">
    <text evidence="2">May play the central regulatory role in sporulation. It may be an element of the effector pathway responsible for the activation of sporulation genes in response to nutritional stress. Spo0A may act in concert with spo0H (a sigma factor) to control the expression of some genes that are critical to the sporulation process.</text>
</comment>
<feature type="domain" description="HTH LytTR-type" evidence="5">
    <location>
        <begin position="151"/>
        <end position="250"/>
    </location>
</feature>
<protein>
    <recommendedName>
        <fullName evidence="1">Stage 0 sporulation protein A homolog</fullName>
    </recommendedName>
</protein>
<feature type="modified residue" description="4-aspartylphosphate" evidence="3">
    <location>
        <position position="76"/>
    </location>
</feature>
<dbReference type="SUPFAM" id="SSF52172">
    <property type="entry name" value="CheY-like"/>
    <property type="match status" value="1"/>
</dbReference>
<dbReference type="SMART" id="SM00850">
    <property type="entry name" value="LytTR"/>
    <property type="match status" value="1"/>
</dbReference>
<dbReference type="PROSITE" id="PS50110">
    <property type="entry name" value="RESPONSE_REGULATORY"/>
    <property type="match status" value="1"/>
</dbReference>
<reference evidence="7" key="1">
    <citation type="submission" date="2016-10" db="EMBL/GenBank/DDBJ databases">
        <authorList>
            <person name="Varghese N."/>
        </authorList>
    </citation>
    <scope>NUCLEOTIDE SEQUENCE [LARGE SCALE GENOMIC DNA]</scope>
    <source>
        <strain evidence="7">ACV-9</strain>
    </source>
</reference>
<dbReference type="Pfam" id="PF00072">
    <property type="entry name" value="Response_reg"/>
    <property type="match status" value="1"/>
</dbReference>
<dbReference type="RefSeq" id="WP_242941770.1">
    <property type="nucleotide sequence ID" value="NZ_FNZX01000003.1"/>
</dbReference>
<dbReference type="AlphaFoldDB" id="A0A1H7FEZ9"/>
<dbReference type="InterPro" id="IPR011006">
    <property type="entry name" value="CheY-like_superfamily"/>
</dbReference>
<dbReference type="GO" id="GO:0003677">
    <property type="term" value="F:DNA binding"/>
    <property type="evidence" value="ECO:0007669"/>
    <property type="project" value="InterPro"/>
</dbReference>
<dbReference type="PANTHER" id="PTHR37299:SF1">
    <property type="entry name" value="STAGE 0 SPORULATION PROTEIN A HOMOLOG"/>
    <property type="match status" value="1"/>
</dbReference>
<dbReference type="InterPro" id="IPR007492">
    <property type="entry name" value="LytTR_DNA-bd_dom"/>
</dbReference>
<dbReference type="SMART" id="SM00448">
    <property type="entry name" value="REC"/>
    <property type="match status" value="1"/>
</dbReference>
<sequence>MARTFFNLAHNSNLYYFNSMINVCIVEDELEQASVLKNYISKYSSVKNQQFNITYLPDGIDLVDDYKGQFDIILLDIQMKHLDGMAAAEKIRQVDSDVIIIFITSTVQYAVQGYAVDALGYVLKPVPYHQFEQIFDKAIVRVQAKQQHVYIKVAVDDKQLKLDCNNIIYIESQRNNVVIHCKDADYVTAGPLKRFDEMLMDHGFSKCHNAYLINLSEVEAVQKEEVLLTNDVMLPISRARKKEFMAALTEDIL</sequence>
<gene>
    <name evidence="6" type="ORF">SAMN02910377_00381</name>
</gene>